<gene>
    <name evidence="4" type="ORF">J5N97_000138</name>
</gene>
<dbReference type="Gene3D" id="1.25.40.10">
    <property type="entry name" value="Tetratricopeptide repeat domain"/>
    <property type="match status" value="2"/>
</dbReference>
<evidence type="ECO:0000313" key="4">
    <source>
        <dbReference type="EMBL" id="KAJ0960079.1"/>
    </source>
</evidence>
<dbReference type="InterPro" id="IPR011990">
    <property type="entry name" value="TPR-like_helical_dom_sf"/>
</dbReference>
<comment type="caution">
    <text evidence="4">The sequence shown here is derived from an EMBL/GenBank/DDBJ whole genome shotgun (WGS) entry which is preliminary data.</text>
</comment>
<dbReference type="EMBL" id="JAGGNH010000117">
    <property type="protein sequence ID" value="KAJ0960079.1"/>
    <property type="molecule type" value="Genomic_DNA"/>
</dbReference>
<reference evidence="4 5" key="1">
    <citation type="journal article" date="2022" name="Hortic Res">
        <title>The genome of Dioscorea zingiberensis sheds light on the biosynthesis, origin and evolution of the medicinally important diosgenin saponins.</title>
        <authorList>
            <person name="Li Y."/>
            <person name="Tan C."/>
            <person name="Li Z."/>
            <person name="Guo J."/>
            <person name="Li S."/>
            <person name="Chen X."/>
            <person name="Wang C."/>
            <person name="Dai X."/>
            <person name="Yang H."/>
            <person name="Song W."/>
            <person name="Hou L."/>
            <person name="Xu J."/>
            <person name="Tong Z."/>
            <person name="Xu A."/>
            <person name="Yuan X."/>
            <person name="Wang W."/>
            <person name="Yang Q."/>
            <person name="Chen L."/>
            <person name="Sun Z."/>
            <person name="Wang K."/>
            <person name="Pan B."/>
            <person name="Chen J."/>
            <person name="Bao Y."/>
            <person name="Liu F."/>
            <person name="Qi X."/>
            <person name="Gang D.R."/>
            <person name="Wen J."/>
            <person name="Li J."/>
        </authorList>
    </citation>
    <scope>NUCLEOTIDE SEQUENCE [LARGE SCALE GENOMIC DNA]</scope>
    <source>
        <strain evidence="4">Dzin_1.0</strain>
    </source>
</reference>
<evidence type="ECO:0000256" key="3">
    <source>
        <dbReference type="SAM" id="MobiDB-lite"/>
    </source>
</evidence>
<feature type="repeat" description="PPR" evidence="2">
    <location>
        <begin position="190"/>
        <end position="224"/>
    </location>
</feature>
<dbReference type="Pfam" id="PF13041">
    <property type="entry name" value="PPR_2"/>
    <property type="match status" value="2"/>
</dbReference>
<feature type="region of interest" description="Disordered" evidence="3">
    <location>
        <begin position="1"/>
        <end position="21"/>
    </location>
</feature>
<evidence type="ECO:0000256" key="1">
    <source>
        <dbReference type="ARBA" id="ARBA00022737"/>
    </source>
</evidence>
<dbReference type="InterPro" id="IPR002885">
    <property type="entry name" value="PPR_rpt"/>
</dbReference>
<accession>A0A9D5H1W0</accession>
<name>A0A9D5H1W0_9LILI</name>
<dbReference type="NCBIfam" id="TIGR00756">
    <property type="entry name" value="PPR"/>
    <property type="match status" value="4"/>
</dbReference>
<protein>
    <recommendedName>
        <fullName evidence="6">Pentatricopeptide repeat-containing protein</fullName>
    </recommendedName>
</protein>
<sequence length="438" mass="49775">MNSMLSKFIRHSCSSSSSKPSRLTKKECISILQRCNSMRQLKQIHCQILMSSLQHNKDIMDEILVFCTRPQTGDLYHAERVFETLIDPSLFVYNLMIKSFTKDRQPEKAILLFKSMRNASMSPDNFTFPLVFKALGELRAMAEGRKVHGFTVKTGFEFDPYVRSSLMDMYAEMGAIEATRALFDEMPERSVVSWNVLIASYIKCRKFEDAITAFLRMEKSGVELNEATLVTTLSACVSLGDLEMGKKVHGFIENRGIKGSIPLNNALLDMYTKCGCMSMARRLFDEMPSKDVISWTSIVSGYANSGLFEQAEKLIEEMPYKNAKEILPFLASLLGACRTHRNVQMVKKLEKRITKLESSLAANRWEDVTEVRRRTKDQGIKKTLGCSSIEVNGIICEFLAGDASYPEKTDIYSVLSSLSRAFHLEEEKEVDMRMIEMV</sequence>
<dbReference type="PANTHER" id="PTHR47926:SF347">
    <property type="entry name" value="PENTATRICOPEPTIDE REPEAT-CONTAINING PROTEIN"/>
    <property type="match status" value="1"/>
</dbReference>
<dbReference type="AlphaFoldDB" id="A0A9D5H1W0"/>
<evidence type="ECO:0008006" key="6">
    <source>
        <dbReference type="Google" id="ProtNLM"/>
    </source>
</evidence>
<dbReference type="GO" id="GO:0003723">
    <property type="term" value="F:RNA binding"/>
    <property type="evidence" value="ECO:0007669"/>
    <property type="project" value="InterPro"/>
</dbReference>
<dbReference type="Proteomes" id="UP001085076">
    <property type="component" value="Unassembled WGS sequence"/>
</dbReference>
<evidence type="ECO:0000256" key="2">
    <source>
        <dbReference type="PROSITE-ProRule" id="PRU00708"/>
    </source>
</evidence>
<dbReference type="FunFam" id="1.25.40.10:FF:000427">
    <property type="entry name" value="Pentatricopeptide repeat-containing protein chloroplastic"/>
    <property type="match status" value="1"/>
</dbReference>
<dbReference type="InterPro" id="IPR046960">
    <property type="entry name" value="PPR_At4g14850-like_plant"/>
</dbReference>
<dbReference type="OrthoDB" id="1936721at2759"/>
<feature type="repeat" description="PPR" evidence="2">
    <location>
        <begin position="291"/>
        <end position="325"/>
    </location>
</feature>
<dbReference type="PANTHER" id="PTHR47926">
    <property type="entry name" value="PENTATRICOPEPTIDE REPEAT-CONTAINING PROTEIN"/>
    <property type="match status" value="1"/>
</dbReference>
<feature type="repeat" description="PPR" evidence="2">
    <location>
        <begin position="89"/>
        <end position="123"/>
    </location>
</feature>
<feature type="compositionally biased region" description="Low complexity" evidence="3">
    <location>
        <begin position="12"/>
        <end position="21"/>
    </location>
</feature>
<dbReference type="GO" id="GO:0009451">
    <property type="term" value="P:RNA modification"/>
    <property type="evidence" value="ECO:0007669"/>
    <property type="project" value="InterPro"/>
</dbReference>
<organism evidence="4 5">
    <name type="scientific">Dioscorea zingiberensis</name>
    <dbReference type="NCBI Taxonomy" id="325984"/>
    <lineage>
        <taxon>Eukaryota</taxon>
        <taxon>Viridiplantae</taxon>
        <taxon>Streptophyta</taxon>
        <taxon>Embryophyta</taxon>
        <taxon>Tracheophyta</taxon>
        <taxon>Spermatophyta</taxon>
        <taxon>Magnoliopsida</taxon>
        <taxon>Liliopsida</taxon>
        <taxon>Dioscoreales</taxon>
        <taxon>Dioscoreaceae</taxon>
        <taxon>Dioscorea</taxon>
    </lineage>
</organism>
<proteinExistence type="predicted"/>
<dbReference type="Pfam" id="PF01535">
    <property type="entry name" value="PPR"/>
    <property type="match status" value="2"/>
</dbReference>
<keyword evidence="5" id="KW-1185">Reference proteome</keyword>
<dbReference type="PROSITE" id="PS51375">
    <property type="entry name" value="PPR"/>
    <property type="match status" value="3"/>
</dbReference>
<keyword evidence="1" id="KW-0677">Repeat</keyword>
<evidence type="ECO:0000313" key="5">
    <source>
        <dbReference type="Proteomes" id="UP001085076"/>
    </source>
</evidence>